<evidence type="ECO:0000313" key="1">
    <source>
        <dbReference type="RefSeq" id="XP_016491957.1"/>
    </source>
</evidence>
<proteinExistence type="predicted"/>
<gene>
    <name evidence="1" type="primary">LOC107811523</name>
</gene>
<dbReference type="OrthoDB" id="1751077at2759"/>
<dbReference type="PANTHER" id="PTHR33116:SF66">
    <property type="entry name" value="REVERSE TRANSCRIPTASE ZINC-BINDING DOMAIN-CONTAINING PROTEIN"/>
    <property type="match status" value="1"/>
</dbReference>
<dbReference type="PANTHER" id="PTHR33116">
    <property type="entry name" value="REVERSE TRANSCRIPTASE ZINC-BINDING DOMAIN-CONTAINING PROTEIN-RELATED-RELATED"/>
    <property type="match status" value="1"/>
</dbReference>
<dbReference type="AlphaFoldDB" id="A0A1S4BSU4"/>
<dbReference type="STRING" id="4097.A0A1S4BSU4"/>
<name>A0A1S4BSU4_TOBAC</name>
<protein>
    <submittedName>
        <fullName evidence="1">Uncharacterized protein</fullName>
    </submittedName>
</protein>
<dbReference type="KEGG" id="nta:107811523"/>
<accession>A0A1S4BSU4</accession>
<organism evidence="1">
    <name type="scientific">Nicotiana tabacum</name>
    <name type="common">Common tobacco</name>
    <dbReference type="NCBI Taxonomy" id="4097"/>
    <lineage>
        <taxon>Eukaryota</taxon>
        <taxon>Viridiplantae</taxon>
        <taxon>Streptophyta</taxon>
        <taxon>Embryophyta</taxon>
        <taxon>Tracheophyta</taxon>
        <taxon>Spermatophyta</taxon>
        <taxon>Magnoliopsida</taxon>
        <taxon>eudicotyledons</taxon>
        <taxon>Gunneridae</taxon>
        <taxon>Pentapetalae</taxon>
        <taxon>asterids</taxon>
        <taxon>lamiids</taxon>
        <taxon>Solanales</taxon>
        <taxon>Solanaceae</taxon>
        <taxon>Nicotianoideae</taxon>
        <taxon>Nicotianeae</taxon>
        <taxon>Nicotiana</taxon>
    </lineage>
</organism>
<sequence>MEYFSRLLRNMAKDSKFKYHPKCAKEKIIRLGFADDLLLFCKGDIESVQLLFESFQLFSKVSGLTARYLGVPLSSKRLSMTQCRPLLDKMLDRITNWTTKFLSYAGRVILIKSVLFAIQTIWAQIFILPKKIVKQIITTCKRFLWTGAKEENRALLAWDTLCHPKSAGGLNFIDIEKWNKAAICKQLWNLSKKQEDTLWVIWVHAYYWKGGSIWNANFQQAFWCLSKITTAGKYVTQAGMTMNELINMEHFSIKNMYQKLRGDYPKVPRRRISCNNIGIRRQVMSWNDELDWAAVNYNGKNPEAELYRMFLQIY</sequence>
<dbReference type="PaxDb" id="4097-A0A1S4BSU4"/>
<dbReference type="RefSeq" id="XP_016491957.1">
    <property type="nucleotide sequence ID" value="XM_016636471.1"/>
</dbReference>
<reference evidence="1" key="1">
    <citation type="submission" date="2025-08" db="UniProtKB">
        <authorList>
            <consortium name="RefSeq"/>
        </authorList>
    </citation>
    <scope>IDENTIFICATION</scope>
</reference>
<dbReference type="OMA" id="ELINMEH"/>